<evidence type="ECO:0000259" key="11">
    <source>
        <dbReference type="Pfam" id="PF02223"/>
    </source>
</evidence>
<dbReference type="KEGG" id="afs:AFR_07070"/>
<keyword evidence="4 10" id="KW-0808">Transferase</keyword>
<dbReference type="SUPFAM" id="SSF52540">
    <property type="entry name" value="P-loop containing nucleoside triphosphate hydrolases"/>
    <property type="match status" value="1"/>
</dbReference>
<dbReference type="PATRIC" id="fig|1246995.3.peg.1443"/>
<keyword evidence="8 10" id="KW-0067">ATP-binding</keyword>
<feature type="domain" description="Thymidylate kinase-like" evidence="11">
    <location>
        <begin position="25"/>
        <end position="210"/>
    </location>
</feature>
<dbReference type="Pfam" id="PF02223">
    <property type="entry name" value="Thymidylate_kin"/>
    <property type="match status" value="1"/>
</dbReference>
<dbReference type="GO" id="GO:0004798">
    <property type="term" value="F:dTMP kinase activity"/>
    <property type="evidence" value="ECO:0007669"/>
    <property type="project" value="UniProtKB-UniRule"/>
</dbReference>
<dbReference type="HOGENOM" id="CLU_092360_0_0_11"/>
<accession>U5VRV5</accession>
<dbReference type="CDD" id="cd01672">
    <property type="entry name" value="TMPK"/>
    <property type="match status" value="1"/>
</dbReference>
<gene>
    <name evidence="10" type="primary">tmk</name>
    <name evidence="12" type="ORF">AFR_07070</name>
</gene>
<keyword evidence="7 10" id="KW-0418">Kinase</keyword>
<dbReference type="RefSeq" id="WP_023359234.1">
    <property type="nucleotide sequence ID" value="NC_022657.1"/>
</dbReference>
<comment type="catalytic activity">
    <reaction evidence="9 10">
        <text>dTMP + ATP = dTDP + ADP</text>
        <dbReference type="Rhea" id="RHEA:13517"/>
        <dbReference type="ChEBI" id="CHEBI:30616"/>
        <dbReference type="ChEBI" id="CHEBI:58369"/>
        <dbReference type="ChEBI" id="CHEBI:63528"/>
        <dbReference type="ChEBI" id="CHEBI:456216"/>
        <dbReference type="EC" id="2.7.4.9"/>
    </reaction>
</comment>
<dbReference type="GO" id="GO:0005524">
    <property type="term" value="F:ATP binding"/>
    <property type="evidence" value="ECO:0007669"/>
    <property type="project" value="UniProtKB-UniRule"/>
</dbReference>
<sequence>MVPDLESRPARQSGVPRLRTVALVGIDGSGKTTQAHLLAEGLAARGLPATYRRNAGGRRWFGRLATTLGRRDGEDLLGRKAMLLVESVLRWLAILRTLLRRKVTGEVAVMDRYAVCQYASIRAHAKNPRPERINRAERRARLAYRVFPKPDVTFLLAVDPEIAYDRIERRGYDHEEMDYLRAATAAYEALPEHRDFVVIDANGTPAEVEQALLHHMRTWTPPVTTTVPAPRTAALVSHARALIVAVATLAAAASVLTYQLAEGF</sequence>
<evidence type="ECO:0000256" key="2">
    <source>
        <dbReference type="ARBA" id="ARBA00012980"/>
    </source>
</evidence>
<evidence type="ECO:0000256" key="4">
    <source>
        <dbReference type="ARBA" id="ARBA00022679"/>
    </source>
</evidence>
<evidence type="ECO:0000256" key="7">
    <source>
        <dbReference type="ARBA" id="ARBA00022777"/>
    </source>
</evidence>
<dbReference type="Gene3D" id="3.40.50.300">
    <property type="entry name" value="P-loop containing nucleotide triphosphate hydrolases"/>
    <property type="match status" value="1"/>
</dbReference>
<comment type="similarity">
    <text evidence="1 10">Belongs to the thymidylate kinase family.</text>
</comment>
<evidence type="ECO:0000313" key="12">
    <source>
        <dbReference type="EMBL" id="AGZ39703.1"/>
    </source>
</evidence>
<keyword evidence="13" id="KW-1185">Reference proteome</keyword>
<evidence type="ECO:0000256" key="3">
    <source>
        <dbReference type="ARBA" id="ARBA00017144"/>
    </source>
</evidence>
<dbReference type="EMBL" id="CP006272">
    <property type="protein sequence ID" value="AGZ39703.1"/>
    <property type="molecule type" value="Genomic_DNA"/>
</dbReference>
<dbReference type="GO" id="GO:0006233">
    <property type="term" value="P:dTDP biosynthetic process"/>
    <property type="evidence" value="ECO:0007669"/>
    <property type="project" value="InterPro"/>
</dbReference>
<evidence type="ECO:0000313" key="13">
    <source>
        <dbReference type="Proteomes" id="UP000017746"/>
    </source>
</evidence>
<dbReference type="STRING" id="1246995.AFR_07070"/>
<dbReference type="Proteomes" id="UP000017746">
    <property type="component" value="Chromosome"/>
</dbReference>
<organism evidence="12 13">
    <name type="scientific">Actinoplanes friuliensis DSM 7358</name>
    <dbReference type="NCBI Taxonomy" id="1246995"/>
    <lineage>
        <taxon>Bacteria</taxon>
        <taxon>Bacillati</taxon>
        <taxon>Actinomycetota</taxon>
        <taxon>Actinomycetes</taxon>
        <taxon>Micromonosporales</taxon>
        <taxon>Micromonosporaceae</taxon>
        <taxon>Actinoplanes</taxon>
    </lineage>
</organism>
<evidence type="ECO:0000256" key="8">
    <source>
        <dbReference type="ARBA" id="ARBA00022840"/>
    </source>
</evidence>
<evidence type="ECO:0000256" key="10">
    <source>
        <dbReference type="HAMAP-Rule" id="MF_00165"/>
    </source>
</evidence>
<dbReference type="OrthoDB" id="3363468at2"/>
<dbReference type="GO" id="GO:0006235">
    <property type="term" value="P:dTTP biosynthetic process"/>
    <property type="evidence" value="ECO:0007669"/>
    <property type="project" value="UniProtKB-UniRule"/>
</dbReference>
<dbReference type="eggNOG" id="COG0125">
    <property type="taxonomic scope" value="Bacteria"/>
</dbReference>
<evidence type="ECO:0000256" key="6">
    <source>
        <dbReference type="ARBA" id="ARBA00022741"/>
    </source>
</evidence>
<dbReference type="InterPro" id="IPR039430">
    <property type="entry name" value="Thymidylate_kin-like_dom"/>
</dbReference>
<dbReference type="AlphaFoldDB" id="U5VRV5"/>
<dbReference type="PANTHER" id="PTHR10344">
    <property type="entry name" value="THYMIDYLATE KINASE"/>
    <property type="match status" value="1"/>
</dbReference>
<name>U5VRV5_9ACTN</name>
<evidence type="ECO:0000256" key="5">
    <source>
        <dbReference type="ARBA" id="ARBA00022727"/>
    </source>
</evidence>
<proteinExistence type="inferred from homology"/>
<reference evidence="12 13" key="1">
    <citation type="journal article" date="2014" name="J. Biotechnol.">
        <title>Complete genome sequence of the actinobacterium Actinoplanes friuliensis HAG 010964, producer of the lipopeptide antibiotic friulimycin.</title>
        <authorList>
            <person name="Ruckert C."/>
            <person name="Szczepanowski R."/>
            <person name="Albersmeier A."/>
            <person name="Goesmann A."/>
            <person name="Fischer N."/>
            <person name="Steinkamper A."/>
            <person name="Puhler A."/>
            <person name="Biener R."/>
            <person name="Schwartz D."/>
            <person name="Kalinowski J."/>
        </authorList>
    </citation>
    <scope>NUCLEOTIDE SEQUENCE [LARGE SCALE GENOMIC DNA]</scope>
    <source>
        <strain evidence="12 13">DSM 7358</strain>
    </source>
</reference>
<dbReference type="InterPro" id="IPR027417">
    <property type="entry name" value="P-loop_NTPase"/>
</dbReference>
<keyword evidence="5 10" id="KW-0545">Nucleotide biosynthesis</keyword>
<dbReference type="InterPro" id="IPR018094">
    <property type="entry name" value="Thymidylate_kinase"/>
</dbReference>
<evidence type="ECO:0000256" key="9">
    <source>
        <dbReference type="ARBA" id="ARBA00048743"/>
    </source>
</evidence>
<keyword evidence="6 10" id="KW-0547">Nucleotide-binding</keyword>
<protein>
    <recommendedName>
        <fullName evidence="3 10">Thymidylate kinase</fullName>
        <ecNumber evidence="2 10">2.7.4.9</ecNumber>
    </recommendedName>
    <alternativeName>
        <fullName evidence="10">dTMP kinase</fullName>
    </alternativeName>
</protein>
<evidence type="ECO:0000256" key="1">
    <source>
        <dbReference type="ARBA" id="ARBA00009776"/>
    </source>
</evidence>
<dbReference type="GO" id="GO:0006227">
    <property type="term" value="P:dUDP biosynthetic process"/>
    <property type="evidence" value="ECO:0007669"/>
    <property type="project" value="TreeGrafter"/>
</dbReference>
<comment type="function">
    <text evidence="10">Phosphorylation of dTMP to form dTDP in both de novo and salvage pathways of dTTP synthesis.</text>
</comment>
<dbReference type="PANTHER" id="PTHR10344:SF4">
    <property type="entry name" value="UMP-CMP KINASE 2, MITOCHONDRIAL"/>
    <property type="match status" value="1"/>
</dbReference>
<dbReference type="GO" id="GO:0005737">
    <property type="term" value="C:cytoplasm"/>
    <property type="evidence" value="ECO:0007669"/>
    <property type="project" value="TreeGrafter"/>
</dbReference>
<dbReference type="HAMAP" id="MF_00165">
    <property type="entry name" value="Thymidylate_kinase"/>
    <property type="match status" value="1"/>
</dbReference>
<dbReference type="EC" id="2.7.4.9" evidence="2 10"/>
<feature type="binding site" evidence="10">
    <location>
        <begin position="25"/>
        <end position="32"/>
    </location>
    <ligand>
        <name>ATP</name>
        <dbReference type="ChEBI" id="CHEBI:30616"/>
    </ligand>
</feature>